<evidence type="ECO:0000313" key="5">
    <source>
        <dbReference type="Proteomes" id="UP000070080"/>
    </source>
</evidence>
<evidence type="ECO:0000313" key="4">
    <source>
        <dbReference type="EMBL" id="KXB39589.1"/>
    </source>
</evidence>
<keyword evidence="2" id="KW-0813">Transport</keyword>
<dbReference type="PANTHER" id="PTHR34295">
    <property type="entry name" value="BIOTIN TRANSPORTER BIOY"/>
    <property type="match status" value="1"/>
</dbReference>
<dbReference type="Proteomes" id="UP000070080">
    <property type="component" value="Unassembled WGS sequence"/>
</dbReference>
<dbReference type="RefSeq" id="WP_066714631.1">
    <property type="nucleotide sequence ID" value="NZ_JARFNM010000001.1"/>
</dbReference>
<dbReference type="STRING" id="1497955.HMPREF1872_01131"/>
<feature type="transmembrane region" description="Helical" evidence="3">
    <location>
        <begin position="20"/>
        <end position="39"/>
    </location>
</feature>
<feature type="transmembrane region" description="Helical" evidence="3">
    <location>
        <begin position="84"/>
        <end position="105"/>
    </location>
</feature>
<reference evidence="5" key="1">
    <citation type="submission" date="2016-01" db="EMBL/GenBank/DDBJ databases">
        <authorList>
            <person name="Mitreva M."/>
            <person name="Pepin K.H."/>
            <person name="Mihindukulasuriya K.A."/>
            <person name="Fulton R."/>
            <person name="Fronick C."/>
            <person name="O'Laughlin M."/>
            <person name="Miner T."/>
            <person name="Herter B."/>
            <person name="Rosa B.A."/>
            <person name="Cordes M."/>
            <person name="Tomlinson C."/>
            <person name="Wollam A."/>
            <person name="Palsikar V.B."/>
            <person name="Mardis E.R."/>
            <person name="Wilson R.K."/>
        </authorList>
    </citation>
    <scope>NUCLEOTIDE SEQUENCE [LARGE SCALE GENOMIC DNA]</scope>
    <source>
        <strain evidence="5">KA00274</strain>
    </source>
</reference>
<organism evidence="4 5">
    <name type="scientific">Amygdalobacter nucleatus</name>
    <dbReference type="NCBI Taxonomy" id="3029274"/>
    <lineage>
        <taxon>Bacteria</taxon>
        <taxon>Bacillati</taxon>
        <taxon>Bacillota</taxon>
        <taxon>Clostridia</taxon>
        <taxon>Eubacteriales</taxon>
        <taxon>Oscillospiraceae</taxon>
        <taxon>Amygdalobacter</taxon>
    </lineage>
</organism>
<dbReference type="OrthoDB" id="9803495at2"/>
<dbReference type="GO" id="GO:0015225">
    <property type="term" value="F:biotin transmembrane transporter activity"/>
    <property type="evidence" value="ECO:0007669"/>
    <property type="project" value="UniProtKB-UniRule"/>
</dbReference>
<protein>
    <recommendedName>
        <fullName evidence="2">Biotin transporter</fullName>
    </recommendedName>
</protein>
<evidence type="ECO:0000256" key="1">
    <source>
        <dbReference type="ARBA" id="ARBA00010692"/>
    </source>
</evidence>
<dbReference type="Pfam" id="PF02632">
    <property type="entry name" value="BioY"/>
    <property type="match status" value="1"/>
</dbReference>
<sequence length="187" mass="20795">MQNNNSAMNGNVANSKKTFELVLAALFGVLTFLGTYISIPMYPVPITLQTFFVLLCGFYLNPYYSALSMALCLLLRFLTSGFSVFVTPSFGFLIAFIVAASFVSSQRQKKHLAFGQVILLLVVAEVVLYLIGLPYMAYVLNVYLGKNLSFFTILKVGMLLFIPGDAIKLLVAAYIYRSLPELKLLRK</sequence>
<dbReference type="PANTHER" id="PTHR34295:SF1">
    <property type="entry name" value="BIOTIN TRANSPORTER BIOY"/>
    <property type="match status" value="1"/>
</dbReference>
<dbReference type="PATRIC" id="fig|1497955.3.peg.1102"/>
<comment type="caution">
    <text evidence="4">The sequence shown here is derived from an EMBL/GenBank/DDBJ whole genome shotgun (WGS) entry which is preliminary data.</text>
</comment>
<dbReference type="EMBL" id="LSCV01000040">
    <property type="protein sequence ID" value="KXB39589.1"/>
    <property type="molecule type" value="Genomic_DNA"/>
</dbReference>
<name>A0A133Y8P3_9FIRM</name>
<evidence type="ECO:0000256" key="3">
    <source>
        <dbReference type="SAM" id="Phobius"/>
    </source>
</evidence>
<feature type="transmembrane region" description="Helical" evidence="3">
    <location>
        <begin position="150"/>
        <end position="176"/>
    </location>
</feature>
<keyword evidence="2 3" id="KW-0472">Membrane</keyword>
<proteinExistence type="inferred from homology"/>
<dbReference type="AlphaFoldDB" id="A0A133Y8P3"/>
<feature type="transmembrane region" description="Helical" evidence="3">
    <location>
        <begin position="51"/>
        <end position="78"/>
    </location>
</feature>
<feature type="transmembrane region" description="Helical" evidence="3">
    <location>
        <begin position="117"/>
        <end position="138"/>
    </location>
</feature>
<keyword evidence="3" id="KW-1133">Transmembrane helix</keyword>
<evidence type="ECO:0000256" key="2">
    <source>
        <dbReference type="PIRNR" id="PIRNR016661"/>
    </source>
</evidence>
<keyword evidence="5" id="KW-1185">Reference proteome</keyword>
<dbReference type="GO" id="GO:0005886">
    <property type="term" value="C:plasma membrane"/>
    <property type="evidence" value="ECO:0007669"/>
    <property type="project" value="UniProtKB-SubCell"/>
</dbReference>
<comment type="similarity">
    <text evidence="1 2">Belongs to the BioY family.</text>
</comment>
<keyword evidence="3" id="KW-0812">Transmembrane</keyword>
<dbReference type="InterPro" id="IPR003784">
    <property type="entry name" value="BioY"/>
</dbReference>
<dbReference type="Gene3D" id="1.10.1760.20">
    <property type="match status" value="1"/>
</dbReference>
<gene>
    <name evidence="4" type="ORF">HMPREF1872_01131</name>
</gene>
<dbReference type="PIRSF" id="PIRSF016661">
    <property type="entry name" value="BioY"/>
    <property type="match status" value="1"/>
</dbReference>
<accession>A0A133Y8P3</accession>
<keyword evidence="2" id="KW-1003">Cell membrane</keyword>
<comment type="subcellular location">
    <subcellularLocation>
        <location evidence="2">Cell membrane</location>
        <topology evidence="2">Multi-pass membrane protein</topology>
    </subcellularLocation>
</comment>